<dbReference type="CDD" id="cd17043">
    <property type="entry name" value="RA"/>
    <property type="match status" value="1"/>
</dbReference>
<protein>
    <submittedName>
        <fullName evidence="6">Protein phosphatase regulator</fullName>
    </submittedName>
</protein>
<feature type="region of interest" description="Disordered" evidence="3">
    <location>
        <begin position="562"/>
        <end position="582"/>
    </location>
</feature>
<reference evidence="6" key="1">
    <citation type="submission" date="2023-03" db="EMBL/GenBank/DDBJ databases">
        <title>Mating type loci evolution in Malassezia.</title>
        <authorList>
            <person name="Coelho M.A."/>
        </authorList>
    </citation>
    <scope>NUCLEOTIDE SEQUENCE</scope>
    <source>
        <strain evidence="6">CBS 7876</strain>
    </source>
</reference>
<dbReference type="GO" id="GO:0015630">
    <property type="term" value="C:microtubule cytoskeleton"/>
    <property type="evidence" value="ECO:0007669"/>
    <property type="project" value="TreeGrafter"/>
</dbReference>
<evidence type="ECO:0000256" key="3">
    <source>
        <dbReference type="SAM" id="MobiDB-lite"/>
    </source>
</evidence>
<evidence type="ECO:0000313" key="6">
    <source>
        <dbReference type="EMBL" id="WFD02699.1"/>
    </source>
</evidence>
<dbReference type="PROSITE" id="PS50200">
    <property type="entry name" value="RA"/>
    <property type="match status" value="1"/>
</dbReference>
<feature type="region of interest" description="Disordered" evidence="3">
    <location>
        <begin position="42"/>
        <end position="93"/>
    </location>
</feature>
<feature type="domain" description="SH3" evidence="4">
    <location>
        <begin position="97"/>
        <end position="158"/>
    </location>
</feature>
<feature type="region of interest" description="Disordered" evidence="3">
    <location>
        <begin position="971"/>
        <end position="1000"/>
    </location>
</feature>
<evidence type="ECO:0000313" key="7">
    <source>
        <dbReference type="Proteomes" id="UP001214603"/>
    </source>
</evidence>
<dbReference type="Gene3D" id="3.10.20.90">
    <property type="entry name" value="Phosphatidylinositol 3-kinase Catalytic Subunit, Chain A, domain 1"/>
    <property type="match status" value="1"/>
</dbReference>
<dbReference type="GO" id="GO:0051286">
    <property type="term" value="C:cell tip"/>
    <property type="evidence" value="ECO:0007669"/>
    <property type="project" value="TreeGrafter"/>
</dbReference>
<dbReference type="Pfam" id="PF00018">
    <property type="entry name" value="SH3_1"/>
    <property type="match status" value="1"/>
</dbReference>
<evidence type="ECO:0000259" key="4">
    <source>
        <dbReference type="PROSITE" id="PS50002"/>
    </source>
</evidence>
<dbReference type="InterPro" id="IPR001452">
    <property type="entry name" value="SH3_domain"/>
</dbReference>
<feature type="compositionally biased region" description="Acidic residues" evidence="3">
    <location>
        <begin position="244"/>
        <end position="274"/>
    </location>
</feature>
<dbReference type="PANTHER" id="PTHR47775">
    <property type="entry name" value="BUD SITE SELECTION PROTEIN 14"/>
    <property type="match status" value="1"/>
</dbReference>
<feature type="compositionally biased region" description="Basic and acidic residues" evidence="3">
    <location>
        <begin position="335"/>
        <end position="354"/>
    </location>
</feature>
<feature type="compositionally biased region" description="Acidic residues" evidence="3">
    <location>
        <begin position="42"/>
        <end position="86"/>
    </location>
</feature>
<proteinExistence type="predicted"/>
<dbReference type="Pfam" id="PF00788">
    <property type="entry name" value="RA"/>
    <property type="match status" value="1"/>
</dbReference>
<feature type="domain" description="Ras-associating" evidence="5">
    <location>
        <begin position="421"/>
        <end position="502"/>
    </location>
</feature>
<dbReference type="PROSITE" id="PS50002">
    <property type="entry name" value="SH3"/>
    <property type="match status" value="1"/>
</dbReference>
<organism evidence="6 7">
    <name type="scientific">Malassezia obtusa</name>
    <dbReference type="NCBI Taxonomy" id="76774"/>
    <lineage>
        <taxon>Eukaryota</taxon>
        <taxon>Fungi</taxon>
        <taxon>Dikarya</taxon>
        <taxon>Basidiomycota</taxon>
        <taxon>Ustilaginomycotina</taxon>
        <taxon>Malasseziomycetes</taxon>
        <taxon>Malasseziales</taxon>
        <taxon>Malasseziaceae</taxon>
        <taxon>Malassezia</taxon>
    </lineage>
</organism>
<sequence>MSATQMRQGLNMSPMIKYVIILMQFERELERAVEAPHLQEQEYADQQEDEQYVYEEQDGELPDDALYDEELEEEEEYDDELNDEELSSSPSIPDENINFDLVYALHTFVATVDGQATVHKGDNLVLLDDSNSYWWLVRVMASQEVGYIPAENIETPYERLARLNKHRNVQITTATDDDHEQLSADALSGHLVKARARGEVNAHSGKPSALSSREKNATGPRRPREKRAVLFGKSEYVEHSGNEASDEDEMYPYEGEYDEYDEYDEEENEPEYNEEAQGYEHQPEEPREDEPQHEAHADHDESGERKGILSNVADTVGAAAAAVGIPRVSSGQHTPDMEEQRDGPVRLREKRTRESNAQASEPQAARERSPVVGLFPQGALGHDLELPSSTKESVPLRANEERKQRPGSLIGMPGAVPMFNVVRVFAGENVESDATFKTVLLNKSTTSTDLVRQAMQRFTVEDDANDYVIVLRRLDGEEHTLWPHESPLQILESLSELQEEDRGPHGTPGQSRDSVGSISSLLPDASSQRVTYDFSDDRYGKFYLVRKGPYFQREAEAIRLAPPTPEMSGDVSGRSGLSTASGASDSLLSASSTLRFTLQLALFPSDLPEGVVFHPQTGFATPQDPQHAFPASAKPQVRLLRFARNTTVAEVIEAGLASFQVLEGVVDGGDDVEARAGRGRVKYGLASVTDSGEQTLHPTSKVLAAYDTLPIFKQVDLNEVRRRSLDQALNLGAQEDLSEGDPLFVLRQVRAPVRAGAFSPGLDTPRSVSGQRPPSSMDNSRRSPAMDTRPRQVSSRLDTHTPPMLTVQPNHTQGIDLVMQDGMRLRSSRTLDSPRVRYSLLSQGSEQDVSHRLRGVLENITRPGGSSPSGMRKPSDPALSERPRGQGDLLERFAEQLPTMGESNISDNIDLMLNRIMHSPVQQPAVPARDMAVAPPQALPATAFEQTRGLNIPNKMAPLQRSGSLRSVSASDATAPRNMAARSALSKGSTGDRIVSDSNAATGTGRMREMYNIHALYGIVDALVIEAKTKTSDHTSLLHPPPLREHRRQTSTSSNTSSQAQLHRSSQIVSKLLEPTPAEKLATASNGLFALPFPTTRNNYNIQGGSVGRHYASLVSQVTSLEAALDELLRTALAHD</sequence>
<evidence type="ECO:0000259" key="5">
    <source>
        <dbReference type="PROSITE" id="PS50200"/>
    </source>
</evidence>
<dbReference type="SUPFAM" id="SSF50044">
    <property type="entry name" value="SH3-domain"/>
    <property type="match status" value="1"/>
</dbReference>
<feature type="compositionally biased region" description="Basic and acidic residues" evidence="3">
    <location>
        <begin position="281"/>
        <end position="305"/>
    </location>
</feature>
<dbReference type="GO" id="GO:0007165">
    <property type="term" value="P:signal transduction"/>
    <property type="evidence" value="ECO:0007669"/>
    <property type="project" value="InterPro"/>
</dbReference>
<keyword evidence="7" id="KW-1185">Reference proteome</keyword>
<dbReference type="GO" id="GO:0030950">
    <property type="term" value="P:establishment or maintenance of actin cytoskeleton polarity"/>
    <property type="evidence" value="ECO:0007669"/>
    <property type="project" value="TreeGrafter"/>
</dbReference>
<dbReference type="InterPro" id="IPR000159">
    <property type="entry name" value="RA_dom"/>
</dbReference>
<dbReference type="SMART" id="SM00326">
    <property type="entry name" value="SH3"/>
    <property type="match status" value="1"/>
</dbReference>
<accession>A0AAF0E1A1</accession>
<feature type="region of interest" description="Disordered" evidence="3">
    <location>
        <begin position="860"/>
        <end position="884"/>
    </location>
</feature>
<feature type="compositionally biased region" description="Polar residues" evidence="3">
    <location>
        <begin position="508"/>
        <end position="520"/>
    </location>
</feature>
<feature type="region of interest" description="Disordered" evidence="3">
    <location>
        <begin position="756"/>
        <end position="809"/>
    </location>
</feature>
<name>A0AAF0E1A1_9BASI</name>
<dbReference type="Proteomes" id="UP001214603">
    <property type="component" value="Chromosome 2"/>
</dbReference>
<evidence type="ECO:0000256" key="1">
    <source>
        <dbReference type="ARBA" id="ARBA00022443"/>
    </source>
</evidence>
<keyword evidence="1 2" id="KW-0728">SH3 domain</keyword>
<feature type="compositionally biased region" description="Basic and acidic residues" evidence="3">
    <location>
        <begin position="873"/>
        <end position="884"/>
    </location>
</feature>
<dbReference type="GO" id="GO:0008104">
    <property type="term" value="P:intracellular protein localization"/>
    <property type="evidence" value="ECO:0007669"/>
    <property type="project" value="TreeGrafter"/>
</dbReference>
<feature type="region of interest" description="Disordered" evidence="3">
    <location>
        <begin position="1033"/>
        <end position="1065"/>
    </location>
</feature>
<dbReference type="PANTHER" id="PTHR47775:SF1">
    <property type="entry name" value="BUD SITE SELECTION PROTEIN 14"/>
    <property type="match status" value="1"/>
</dbReference>
<dbReference type="Gene3D" id="2.30.30.40">
    <property type="entry name" value="SH3 Domains"/>
    <property type="match status" value="1"/>
</dbReference>
<feature type="region of interest" description="Disordered" evidence="3">
    <location>
        <begin position="196"/>
        <end position="305"/>
    </location>
</feature>
<dbReference type="FunFam" id="2.30.30.40:FF:000035">
    <property type="entry name" value="SH3 domain containing protein"/>
    <property type="match status" value="1"/>
</dbReference>
<dbReference type="AlphaFoldDB" id="A0AAF0E1A1"/>
<feature type="region of interest" description="Disordered" evidence="3">
    <location>
        <begin position="497"/>
        <end position="520"/>
    </location>
</feature>
<dbReference type="EMBL" id="CP119935">
    <property type="protein sequence ID" value="WFD02699.1"/>
    <property type="molecule type" value="Genomic_DNA"/>
</dbReference>
<dbReference type="SUPFAM" id="SSF54236">
    <property type="entry name" value="Ubiquitin-like"/>
    <property type="match status" value="1"/>
</dbReference>
<feature type="compositionally biased region" description="Polar residues" evidence="3">
    <location>
        <begin position="766"/>
        <end position="778"/>
    </location>
</feature>
<dbReference type="InterPro" id="IPR036028">
    <property type="entry name" value="SH3-like_dom_sf"/>
</dbReference>
<feature type="region of interest" description="Disordered" evidence="3">
    <location>
        <begin position="326"/>
        <end position="409"/>
    </location>
</feature>
<gene>
    <name evidence="6" type="primary">BUD14</name>
    <name evidence="6" type="ORF">MOBT1_001383</name>
</gene>
<dbReference type="SMART" id="SM00314">
    <property type="entry name" value="RA"/>
    <property type="match status" value="1"/>
</dbReference>
<evidence type="ECO:0000256" key="2">
    <source>
        <dbReference type="PROSITE-ProRule" id="PRU00192"/>
    </source>
</evidence>
<dbReference type="InterPro" id="IPR053039">
    <property type="entry name" value="Polarity_Bud-Selection_Reg"/>
</dbReference>
<dbReference type="InterPro" id="IPR029071">
    <property type="entry name" value="Ubiquitin-like_domsf"/>
</dbReference>